<evidence type="ECO:0000313" key="2">
    <source>
        <dbReference type="Proteomes" id="UP001165269"/>
    </source>
</evidence>
<proteinExistence type="predicted"/>
<keyword evidence="2" id="KW-1185">Reference proteome</keyword>
<accession>A0ABS9YPT1</accession>
<dbReference type="InterPro" id="IPR051797">
    <property type="entry name" value="TrmB-like"/>
</dbReference>
<name>A0ABS9YPT1_9ACTN</name>
<protein>
    <submittedName>
        <fullName evidence="1">Uncharacterized protein</fullName>
    </submittedName>
</protein>
<dbReference type="Proteomes" id="UP001165269">
    <property type="component" value="Unassembled WGS sequence"/>
</dbReference>
<organism evidence="1 2">
    <name type="scientific">Streptomyces cylindrosporus</name>
    <dbReference type="NCBI Taxonomy" id="2927583"/>
    <lineage>
        <taxon>Bacteria</taxon>
        <taxon>Bacillati</taxon>
        <taxon>Actinomycetota</taxon>
        <taxon>Actinomycetes</taxon>
        <taxon>Kitasatosporales</taxon>
        <taxon>Streptomycetaceae</taxon>
        <taxon>Streptomyces</taxon>
    </lineage>
</organism>
<dbReference type="RefSeq" id="WP_242778826.1">
    <property type="nucleotide sequence ID" value="NZ_JALDAY010000024.1"/>
</dbReference>
<comment type="caution">
    <text evidence="1">The sequence shown here is derived from an EMBL/GenBank/DDBJ whole genome shotgun (WGS) entry which is preliminary data.</text>
</comment>
<dbReference type="PANTHER" id="PTHR34293:SF1">
    <property type="entry name" value="HTH-TYPE TRANSCRIPTIONAL REGULATOR TRMBL2"/>
    <property type="match status" value="1"/>
</dbReference>
<sequence length="310" mass="34107">MIAWNLISDDPRTVARDPQPAYRNMVSLVLDEVRRGIDRVAAMPESSRDLIQEYRAVQLRASGSSVYLADPQTVNARLQDVVGDARREILAAQPGGPRKREVLEGAVSRDSHALDRGVELRTIYRDTVRDHALTAEYARTMAARTGGRPAQYRTVVGDFERMVIVDREQAVVPDHIVEGSAPHAAWLVTDPAVVAVLAQVFEAEWRRGQPWSGELRARGGVVDTVSGTGGVRTNARQRVILRYLCAEESQPSIARKLEVSKRALETEIAELKALWGVHTLNGLVFQYALSPDRLIDDSAAAEDGPETAVA</sequence>
<dbReference type="PANTHER" id="PTHR34293">
    <property type="entry name" value="HTH-TYPE TRANSCRIPTIONAL REGULATOR TRMBL2"/>
    <property type="match status" value="1"/>
</dbReference>
<dbReference type="EMBL" id="JALDAY010000024">
    <property type="protein sequence ID" value="MCI3279144.1"/>
    <property type="molecule type" value="Genomic_DNA"/>
</dbReference>
<evidence type="ECO:0000313" key="1">
    <source>
        <dbReference type="EMBL" id="MCI3279144.1"/>
    </source>
</evidence>
<reference evidence="1" key="1">
    <citation type="submission" date="2022-03" db="EMBL/GenBank/DDBJ databases">
        <title>Streptomyces 7R015 and 7R016 isolated from Barleria lupulina in Thailand.</title>
        <authorList>
            <person name="Kanchanasin P."/>
            <person name="Phongsopitanun W."/>
            <person name="Tanasupawat S."/>
        </authorList>
    </citation>
    <scope>NUCLEOTIDE SEQUENCE</scope>
    <source>
        <strain evidence="1">7R015</strain>
    </source>
</reference>
<gene>
    <name evidence="1" type="ORF">MQP27_49580</name>
</gene>